<evidence type="ECO:0000313" key="7">
    <source>
        <dbReference type="Proteomes" id="UP001231587"/>
    </source>
</evidence>
<dbReference type="RefSeq" id="WP_057779083.1">
    <property type="nucleotide sequence ID" value="NZ_JAGGJQ010000003.1"/>
</dbReference>
<dbReference type="Proteomes" id="UP001138672">
    <property type="component" value="Unassembled WGS sequence"/>
</dbReference>
<keyword evidence="3" id="KW-0106">Calcium</keyword>
<dbReference type="InterPro" id="IPR008183">
    <property type="entry name" value="Aldose_1/G6P_1-epimerase"/>
</dbReference>
<evidence type="ECO:0000313" key="6">
    <source>
        <dbReference type="Proteomes" id="UP001138672"/>
    </source>
</evidence>
<dbReference type="GO" id="GO:0005975">
    <property type="term" value="P:carbohydrate metabolic process"/>
    <property type="evidence" value="ECO:0007669"/>
    <property type="project" value="InterPro"/>
</dbReference>
<dbReference type="InterPro" id="IPR011013">
    <property type="entry name" value="Gal_mutarotase_sf_dom"/>
</dbReference>
<dbReference type="Pfam" id="PF01263">
    <property type="entry name" value="Aldose_epim"/>
    <property type="match status" value="1"/>
</dbReference>
<dbReference type="GO" id="GO:0016853">
    <property type="term" value="F:isomerase activity"/>
    <property type="evidence" value="ECO:0007669"/>
    <property type="project" value="InterPro"/>
</dbReference>
<evidence type="ECO:0000313" key="5">
    <source>
        <dbReference type="EMBL" id="MDQ0334979.1"/>
    </source>
</evidence>
<reference evidence="4" key="1">
    <citation type="submission" date="2021-03" db="EMBL/GenBank/DDBJ databases">
        <title>Genomic Encyclopedia of Type Strains, Phase IV (KMG-IV): sequencing the most valuable type-strain genomes for metagenomic binning, comparative biology and taxonomic classification.</title>
        <authorList>
            <person name="Goeker M."/>
        </authorList>
    </citation>
    <scope>NUCLEOTIDE SEQUENCE</scope>
    <source>
        <strain evidence="4">DSM 15523</strain>
        <strain evidence="5 7">DSM 16476</strain>
    </source>
</reference>
<dbReference type="GO" id="GO:0030246">
    <property type="term" value="F:carbohydrate binding"/>
    <property type="evidence" value="ECO:0007669"/>
    <property type="project" value="InterPro"/>
</dbReference>
<name>A0A9X1CBX7_9FLAO</name>
<keyword evidence="7" id="KW-1185">Reference proteome</keyword>
<dbReference type="CDD" id="cd09024">
    <property type="entry name" value="Aldose_epim_lacX"/>
    <property type="match status" value="1"/>
</dbReference>
<organism evidence="4 6">
    <name type="scientific">Formosa algae</name>
    <dbReference type="NCBI Taxonomy" id="225843"/>
    <lineage>
        <taxon>Bacteria</taxon>
        <taxon>Pseudomonadati</taxon>
        <taxon>Bacteroidota</taxon>
        <taxon>Flavobacteriia</taxon>
        <taxon>Flavobacteriales</taxon>
        <taxon>Flavobacteriaceae</taxon>
        <taxon>Formosa</taxon>
    </lineage>
</organism>
<accession>A0A9X1CBX7</accession>
<evidence type="ECO:0000313" key="4">
    <source>
        <dbReference type="EMBL" id="MBP1839675.1"/>
    </source>
</evidence>
<comment type="subunit">
    <text evidence="2">Monomer.</text>
</comment>
<sequence length="296" mass="34009">MYTLENELLKIAVKQAGAELCAINAINNTNQFMWDANPDIWENFAPNLFPIIGALKDDTMHFEGEHFKMTKHGIIRHNTNIKLEKQTANTLAFSLLYSEETLKKYPFKFKFTIQYELIENKIAVTHTVENLDDNTLYFSVGGHPAFKCPVYKDEAYTDYYLEFDQKETSESYALNMDLGLVSDHTFPVITKDSTIPLHYDLFNEDALIFKDLKSTKVALKSKNNGTILTVDYPGFPYLGIWAKPHANYVCIEPWLGIADHENHNQDFKTKEGIQTLAAKQTFKATYTIEIDKKHLV</sequence>
<dbReference type="InterPro" id="IPR014718">
    <property type="entry name" value="GH-type_carb-bd"/>
</dbReference>
<dbReference type="AlphaFoldDB" id="A0A9X1CBX7"/>
<dbReference type="InterPro" id="IPR037481">
    <property type="entry name" value="LacX"/>
</dbReference>
<gene>
    <name evidence="4" type="ORF">J2Z56_001586</name>
    <name evidence="5" type="ORF">J2Z57_001412</name>
</gene>
<proteinExistence type="predicted"/>
<dbReference type="SUPFAM" id="SSF74650">
    <property type="entry name" value="Galactose mutarotase-like"/>
    <property type="match status" value="1"/>
</dbReference>
<dbReference type="EMBL" id="JAUSUU010000003">
    <property type="protein sequence ID" value="MDQ0334979.1"/>
    <property type="molecule type" value="Genomic_DNA"/>
</dbReference>
<evidence type="ECO:0000256" key="1">
    <source>
        <dbReference type="ARBA" id="ARBA00001913"/>
    </source>
</evidence>
<dbReference type="OrthoDB" id="9795355at2"/>
<comment type="caution">
    <text evidence="4">The sequence shown here is derived from an EMBL/GenBank/DDBJ whole genome shotgun (WGS) entry which is preliminary data.</text>
</comment>
<dbReference type="Proteomes" id="UP001231587">
    <property type="component" value="Unassembled WGS sequence"/>
</dbReference>
<comment type="cofactor">
    <cofactor evidence="1">
        <name>Ca(2+)</name>
        <dbReference type="ChEBI" id="CHEBI:29108"/>
    </cofactor>
</comment>
<evidence type="ECO:0000256" key="3">
    <source>
        <dbReference type="ARBA" id="ARBA00022837"/>
    </source>
</evidence>
<dbReference type="Gene3D" id="2.70.98.10">
    <property type="match status" value="1"/>
</dbReference>
<evidence type="ECO:0000256" key="2">
    <source>
        <dbReference type="ARBA" id="ARBA00011245"/>
    </source>
</evidence>
<dbReference type="EMBL" id="JAGGJQ010000003">
    <property type="protein sequence ID" value="MBP1839675.1"/>
    <property type="molecule type" value="Genomic_DNA"/>
</dbReference>
<protein>
    <submittedName>
        <fullName evidence="4">Galactose mutarotase-like enzyme</fullName>
    </submittedName>
</protein>